<dbReference type="GO" id="GO:0007156">
    <property type="term" value="P:homophilic cell adhesion via plasma membrane adhesion molecules"/>
    <property type="evidence" value="ECO:0007669"/>
    <property type="project" value="TreeGrafter"/>
</dbReference>
<evidence type="ECO:0000256" key="1">
    <source>
        <dbReference type="ARBA" id="ARBA00004251"/>
    </source>
</evidence>
<dbReference type="SUPFAM" id="SSF49265">
    <property type="entry name" value="Fibronectin type III"/>
    <property type="match status" value="2"/>
</dbReference>
<feature type="domain" description="Ig-like" evidence="18">
    <location>
        <begin position="429"/>
        <end position="522"/>
    </location>
</feature>
<feature type="domain" description="Ig-like" evidence="18">
    <location>
        <begin position="618"/>
        <end position="709"/>
    </location>
</feature>
<reference evidence="20 21" key="1">
    <citation type="journal article" date="2022" name="Nat. Ecol. Evol.">
        <title>A masculinizing supergene underlies an exaggerated male reproductive morph in a spider.</title>
        <authorList>
            <person name="Hendrickx F."/>
            <person name="De Corte Z."/>
            <person name="Sonet G."/>
            <person name="Van Belleghem S.M."/>
            <person name="Kostlbacher S."/>
            <person name="Vangestel C."/>
        </authorList>
    </citation>
    <scope>NUCLEOTIDE SEQUENCE [LARGE SCALE GENOMIC DNA]</scope>
    <source>
        <strain evidence="20">W744_W776</strain>
    </source>
</reference>
<evidence type="ECO:0000256" key="11">
    <source>
        <dbReference type="ARBA" id="ARBA00023157"/>
    </source>
</evidence>
<evidence type="ECO:0000313" key="21">
    <source>
        <dbReference type="Proteomes" id="UP000827092"/>
    </source>
</evidence>
<evidence type="ECO:0000256" key="12">
    <source>
        <dbReference type="ARBA" id="ARBA00023180"/>
    </source>
</evidence>
<feature type="compositionally biased region" description="Basic and acidic residues" evidence="15">
    <location>
        <begin position="1363"/>
        <end position="1373"/>
    </location>
</feature>
<feature type="domain" description="Ig-like" evidence="18">
    <location>
        <begin position="241"/>
        <end position="332"/>
    </location>
</feature>
<protein>
    <recommendedName>
        <fullName evidence="22">Down syndrome cell adhesion molecule-like protein Dscam2</fullName>
    </recommendedName>
</protein>
<dbReference type="FunFam" id="2.60.40.10:FF:000719">
    <property type="entry name" value="nephrin isoform X1"/>
    <property type="match status" value="1"/>
</dbReference>
<dbReference type="GO" id="GO:0098632">
    <property type="term" value="F:cell-cell adhesion mediator activity"/>
    <property type="evidence" value="ECO:0007669"/>
    <property type="project" value="TreeGrafter"/>
</dbReference>
<accession>A0AAV6VW08</accession>
<keyword evidence="8 16" id="KW-1133">Transmembrane helix</keyword>
<keyword evidence="4 17" id="KW-0732">Signal</keyword>
<feature type="domain" description="Ig-like" evidence="18">
    <location>
        <begin position="34"/>
        <end position="127"/>
    </location>
</feature>
<dbReference type="FunFam" id="2.60.40.10:FF:000032">
    <property type="entry name" value="palladin isoform X1"/>
    <property type="match status" value="1"/>
</dbReference>
<dbReference type="InterPro" id="IPR056754">
    <property type="entry name" value="DSCAM/DSCAML_C"/>
</dbReference>
<dbReference type="InterPro" id="IPR036116">
    <property type="entry name" value="FN3_sf"/>
</dbReference>
<evidence type="ECO:0000256" key="13">
    <source>
        <dbReference type="ARBA" id="ARBA00023319"/>
    </source>
</evidence>
<dbReference type="Pfam" id="PF00041">
    <property type="entry name" value="fn3"/>
    <property type="match status" value="3"/>
</dbReference>
<keyword evidence="9" id="KW-0770">Synapse</keyword>
<name>A0AAV6VW08_9ARAC</name>
<dbReference type="PANTHER" id="PTHR10075">
    <property type="entry name" value="BASIGIN RELATED"/>
    <property type="match status" value="1"/>
</dbReference>
<dbReference type="Pfam" id="PF07679">
    <property type="entry name" value="I-set"/>
    <property type="match status" value="4"/>
</dbReference>
<evidence type="ECO:0000256" key="16">
    <source>
        <dbReference type="SAM" id="Phobius"/>
    </source>
</evidence>
<feature type="domain" description="Ig-like" evidence="18">
    <location>
        <begin position="714"/>
        <end position="807"/>
    </location>
</feature>
<evidence type="ECO:0000313" key="20">
    <source>
        <dbReference type="EMBL" id="KAG8200004.1"/>
    </source>
</evidence>
<dbReference type="FunFam" id="2.60.40.10:FF:000104">
    <property type="entry name" value="Down syndrome cell adhesion molecule b"/>
    <property type="match status" value="1"/>
</dbReference>
<feature type="domain" description="Fibronectin type-III" evidence="19">
    <location>
        <begin position="1014"/>
        <end position="1111"/>
    </location>
</feature>
<keyword evidence="6" id="KW-0130">Cell adhesion</keyword>
<dbReference type="InterPro" id="IPR007110">
    <property type="entry name" value="Ig-like_dom"/>
</dbReference>
<dbReference type="CDD" id="cd20956">
    <property type="entry name" value="IgI_4_Dscam"/>
    <property type="match status" value="1"/>
</dbReference>
<feature type="chain" id="PRO_5043552031" description="Down syndrome cell adhesion molecule-like protein Dscam2" evidence="17">
    <location>
        <begin position="24"/>
        <end position="1565"/>
    </location>
</feature>
<dbReference type="Pfam" id="PF00047">
    <property type="entry name" value="ig"/>
    <property type="match status" value="1"/>
</dbReference>
<evidence type="ECO:0000256" key="2">
    <source>
        <dbReference type="ARBA" id="ARBA00022475"/>
    </source>
</evidence>
<keyword evidence="12" id="KW-0325">Glycoprotein</keyword>
<feature type="domain" description="Ig-like" evidence="18">
    <location>
        <begin position="812"/>
        <end position="908"/>
    </location>
</feature>
<evidence type="ECO:0008006" key="22">
    <source>
        <dbReference type="Google" id="ProtNLM"/>
    </source>
</evidence>
<feature type="domain" description="Ig-like" evidence="18">
    <location>
        <begin position="334"/>
        <end position="423"/>
    </location>
</feature>
<feature type="region of interest" description="Disordered" evidence="15">
    <location>
        <begin position="1359"/>
        <end position="1423"/>
    </location>
</feature>
<dbReference type="InterPro" id="IPR036179">
    <property type="entry name" value="Ig-like_dom_sf"/>
</dbReference>
<dbReference type="InterPro" id="IPR013151">
    <property type="entry name" value="Immunoglobulin_dom"/>
</dbReference>
<evidence type="ECO:0000256" key="14">
    <source>
        <dbReference type="ARBA" id="ARBA00034103"/>
    </source>
</evidence>
<evidence type="ECO:0000256" key="15">
    <source>
        <dbReference type="SAM" id="MobiDB-lite"/>
    </source>
</evidence>
<evidence type="ECO:0000256" key="17">
    <source>
        <dbReference type="SAM" id="SignalP"/>
    </source>
</evidence>
<dbReference type="InterPro" id="IPR003961">
    <property type="entry name" value="FN3_dom"/>
</dbReference>
<keyword evidence="13" id="KW-0393">Immunoglobulin domain</keyword>
<dbReference type="CDD" id="cd20958">
    <property type="entry name" value="IgI_5_Dscam"/>
    <property type="match status" value="1"/>
</dbReference>
<dbReference type="PROSITE" id="PS50835">
    <property type="entry name" value="IG_LIKE"/>
    <property type="match status" value="9"/>
</dbReference>
<dbReference type="PROSITE" id="PS50853">
    <property type="entry name" value="FN3"/>
    <property type="match status" value="4"/>
</dbReference>
<dbReference type="GO" id="GO:0070593">
    <property type="term" value="P:dendrite self-avoidance"/>
    <property type="evidence" value="ECO:0007669"/>
    <property type="project" value="TreeGrafter"/>
</dbReference>
<dbReference type="PANTHER" id="PTHR10075:SF100">
    <property type="entry name" value="FASCICLIN-2"/>
    <property type="match status" value="1"/>
</dbReference>
<keyword evidence="10 16" id="KW-0472">Membrane</keyword>
<feature type="compositionally biased region" description="Low complexity" evidence="15">
    <location>
        <begin position="1503"/>
        <end position="1515"/>
    </location>
</feature>
<evidence type="ECO:0000256" key="6">
    <source>
        <dbReference type="ARBA" id="ARBA00022889"/>
    </source>
</evidence>
<dbReference type="GO" id="GO:0030424">
    <property type="term" value="C:axon"/>
    <property type="evidence" value="ECO:0007669"/>
    <property type="project" value="TreeGrafter"/>
</dbReference>
<keyword evidence="21" id="KW-1185">Reference proteome</keyword>
<dbReference type="PRINTS" id="PR00014">
    <property type="entry name" value="FNTYPEIII"/>
</dbReference>
<evidence type="ECO:0000256" key="4">
    <source>
        <dbReference type="ARBA" id="ARBA00022729"/>
    </source>
</evidence>
<keyword evidence="3 16" id="KW-0812">Transmembrane</keyword>
<evidence type="ECO:0000256" key="7">
    <source>
        <dbReference type="ARBA" id="ARBA00022902"/>
    </source>
</evidence>
<dbReference type="FunFam" id="2.60.40.10:FF:000333">
    <property type="entry name" value="Down syndrome cell adhesion molecule"/>
    <property type="match status" value="1"/>
</dbReference>
<dbReference type="GO" id="GO:0045202">
    <property type="term" value="C:synapse"/>
    <property type="evidence" value="ECO:0007669"/>
    <property type="project" value="UniProtKB-SubCell"/>
</dbReference>
<dbReference type="FunFam" id="2.60.40.10:FF:000324">
    <property type="entry name" value="Down syndrome cell adhesion molecule, isoform D"/>
    <property type="match status" value="1"/>
</dbReference>
<dbReference type="GO" id="GO:0007411">
    <property type="term" value="P:axon guidance"/>
    <property type="evidence" value="ECO:0007669"/>
    <property type="project" value="TreeGrafter"/>
</dbReference>
<sequence>MIFFKFDFIFMCYLFVITDGVRDIPSNHDGPRGPSFFSEPPGRVEFQNDTGTIIPCSAQGHPAPTVTWTQQDGNPLRDVVGIRHLRPDGSLVFPPFSAEDFRQGVHDAVYRCAATNSVGSILSREVHIKAVVKRRYKVQVYDEFVVRGNTAVLRCQVPSFVQDYITYMWKRGDGASITSTVTRGGRYSILPTGELHIRGVTQADGQKSYSCQTRHRLTGEIVVSASAGSLFVTEPHGTSSPKIIDFKPMVSANEGETLELGCAATAFPPPSYRWYKEEDGGRLTLLSSGPRITQLEGSLVLQFVGVQDSGRYVCAVNNTAGEDRTTTTLTVSAPLSVYVTPQRQVVDVGRPATFNCTVSGRPVRTLTWMKDRKPIEDYYGGGRAVLMSRDVLHIPAVQREDKGMYQCFVFNDFESAQSTAELKLGDVAPVLLATFTGEAVRPGTSVSLRCSASGNPLPQVTWYLDNVNIPDAIRFRVGDYVTSEGYVMSYVNITDIHVEDGGEYTCSADNAVSSVRHTARLDVYGPPYVKPMPNISAVAGQTAVLQCPISGYPIESVMWIKDGATLPTNHRQKVENLGKLVIHEVHRSADEGTYVCDVTGQDKKRAEGKMHVSVLVAPVIEATMIPELLYAQEGTKTKVMCSVTQGDPPVQISWRKNGKPLPMEKDLSVQNLEDSSILVFKRTASRHSGNYSCFASNAAAIVNRTTQIIVNVPPKWRVEPENSFAVVSRTVIMDCAAEGYPTPRMYWKKAASSQAKDFRDVLSSYRRQVFDNGSLALQDVAEVDGGHYMCQAANGIGAGLSKVIHLTIHTPPKFESKFVSHTVPKGEDAELKCEAEGELPMRFEWEKDKQNLDAPTLKRLSPVEDSGLQSAVSKLVIKGASRSDSALYTCTASNEFGNDQTNIQLVVQEPPSPPLEVSVKEKSSRTVTLSWSPTFSGNSPVTRYIVQMGNSSKEGSYSQLKQIVVSGSEISAVVRGLIPATSYQFRILAENALGMSEHSEVTTVVTDEEVPGAPPLDVSVQPTGSQSLKVTWRAPRKDLQYGAIHGYYIGYKVADTTDQYQYKNVEATSDQELSYLTNLRRLTKYKVIVQAYNNIGAGPRSDEVAATTLEAAPPTSPLLTLHSITSSSLTVVWDRQLEDTGLREYILHYKTEGGGDKWKEQRLSTSGNQYTLEGLRCGTGYRLYMTATNSLGMGEPSEIITARTKGAAPVSPQKDSFLNINSTSVTLHFGAWSSGGCPILHYSVHFRFQGLWKAVAERVEASQPQLDVRHLVPSREYTLRVSAHSDAGTTEAEYRFMTLNITLQYPISKSYPPSQSSEGLPTPFYRNLTVLLPVIISVLVLLIVVITVIVCLRKQVDTGSMSEDSRKNRRNSEHMGLNEFPSKNLKDHDTYGGKSSYYSSPARKPLALASSSQRGVPEHSENNHEYAEPYCTVPAPRCLLDDSPTISRDPIMSARPKSEGQYSTVKRSPSRSGGHFVDIGQVVDLRMVRPMSCVERQDICNNSSSSQSGASGSDGYRQYRQVLHSHPNLESDSSEEDKKRPHSTRVMKQENGGQWKEKTAVVTTD</sequence>
<feature type="transmembrane region" description="Helical" evidence="16">
    <location>
        <begin position="1330"/>
        <end position="1352"/>
    </location>
</feature>
<dbReference type="Pfam" id="PF13927">
    <property type="entry name" value="Ig_3"/>
    <property type="match status" value="4"/>
</dbReference>
<feature type="domain" description="Fibronectin type-III" evidence="19">
    <location>
        <begin position="1113"/>
        <end position="1207"/>
    </location>
</feature>
<organism evidence="20 21">
    <name type="scientific">Oedothorax gibbosus</name>
    <dbReference type="NCBI Taxonomy" id="931172"/>
    <lineage>
        <taxon>Eukaryota</taxon>
        <taxon>Metazoa</taxon>
        <taxon>Ecdysozoa</taxon>
        <taxon>Arthropoda</taxon>
        <taxon>Chelicerata</taxon>
        <taxon>Arachnida</taxon>
        <taxon>Araneae</taxon>
        <taxon>Araneomorphae</taxon>
        <taxon>Entelegynae</taxon>
        <taxon>Araneoidea</taxon>
        <taxon>Linyphiidae</taxon>
        <taxon>Erigoninae</taxon>
        <taxon>Oedothorax</taxon>
    </lineage>
</organism>
<proteinExistence type="predicted"/>
<dbReference type="Gene3D" id="2.60.40.10">
    <property type="entry name" value="Immunoglobulins"/>
    <property type="match status" value="13"/>
</dbReference>
<comment type="subcellular location">
    <subcellularLocation>
        <location evidence="1">Cell membrane</location>
        <topology evidence="1">Single-pass type I membrane protein</topology>
    </subcellularLocation>
    <subcellularLocation>
        <location evidence="14">Synapse</location>
    </subcellularLocation>
</comment>
<comment type="caution">
    <text evidence="20">The sequence shown here is derived from an EMBL/GenBank/DDBJ whole genome shotgun (WGS) entry which is preliminary data.</text>
</comment>
<dbReference type="InterPro" id="IPR003598">
    <property type="entry name" value="Ig_sub2"/>
</dbReference>
<feature type="region of interest" description="Disordered" evidence="15">
    <location>
        <begin position="1444"/>
        <end position="1475"/>
    </location>
</feature>
<feature type="domain" description="Ig-like" evidence="18">
    <location>
        <begin position="527"/>
        <end position="613"/>
    </location>
</feature>
<dbReference type="InterPro" id="IPR013783">
    <property type="entry name" value="Ig-like_fold"/>
</dbReference>
<evidence type="ECO:0000256" key="3">
    <source>
        <dbReference type="ARBA" id="ARBA00022692"/>
    </source>
</evidence>
<keyword evidence="7" id="KW-0524">Neurogenesis</keyword>
<feature type="signal peptide" evidence="17">
    <location>
        <begin position="1"/>
        <end position="23"/>
    </location>
</feature>
<evidence type="ECO:0000256" key="5">
    <source>
        <dbReference type="ARBA" id="ARBA00022737"/>
    </source>
</evidence>
<dbReference type="SUPFAM" id="SSF48726">
    <property type="entry name" value="Immunoglobulin"/>
    <property type="match status" value="9"/>
</dbReference>
<evidence type="ECO:0000259" key="18">
    <source>
        <dbReference type="PROSITE" id="PS50835"/>
    </source>
</evidence>
<evidence type="ECO:0000256" key="8">
    <source>
        <dbReference type="ARBA" id="ARBA00022989"/>
    </source>
</evidence>
<dbReference type="GO" id="GO:0007417">
    <property type="term" value="P:central nervous system development"/>
    <property type="evidence" value="ECO:0007669"/>
    <property type="project" value="TreeGrafter"/>
</dbReference>
<evidence type="ECO:0000259" key="19">
    <source>
        <dbReference type="PROSITE" id="PS50853"/>
    </source>
</evidence>
<feature type="compositionally biased region" description="Polar residues" evidence="15">
    <location>
        <begin position="1460"/>
        <end position="1471"/>
    </location>
</feature>
<dbReference type="InterPro" id="IPR013098">
    <property type="entry name" value="Ig_I-set"/>
</dbReference>
<dbReference type="FunFam" id="2.60.40.10:FF:000017">
    <property type="entry name" value="Down syndrome cell adhesion molecule b"/>
    <property type="match status" value="1"/>
</dbReference>
<feature type="region of interest" description="Disordered" evidence="15">
    <location>
        <begin position="1499"/>
        <end position="1565"/>
    </location>
</feature>
<keyword evidence="5" id="KW-0677">Repeat</keyword>
<keyword evidence="11" id="KW-1015">Disulfide bond</keyword>
<dbReference type="SMART" id="SM00409">
    <property type="entry name" value="IG"/>
    <property type="match status" value="9"/>
</dbReference>
<dbReference type="Pfam" id="PF25059">
    <property type="entry name" value="FN3_DSCAM-DSCAML_C"/>
    <property type="match status" value="1"/>
</dbReference>
<keyword evidence="2" id="KW-1003">Cell membrane</keyword>
<evidence type="ECO:0000256" key="10">
    <source>
        <dbReference type="ARBA" id="ARBA00023136"/>
    </source>
</evidence>
<dbReference type="FunFam" id="2.60.40.10:FF:000120">
    <property type="entry name" value="Down syndrome cell adhesion molecule like 1"/>
    <property type="match status" value="1"/>
</dbReference>
<dbReference type="InterPro" id="IPR003599">
    <property type="entry name" value="Ig_sub"/>
</dbReference>
<evidence type="ECO:0000256" key="9">
    <source>
        <dbReference type="ARBA" id="ARBA00023018"/>
    </source>
</evidence>
<feature type="domain" description="Ig-like" evidence="18">
    <location>
        <begin position="148"/>
        <end position="224"/>
    </location>
</feature>
<feature type="domain" description="Fibronectin type-III" evidence="19">
    <location>
        <begin position="913"/>
        <end position="1009"/>
    </location>
</feature>
<feature type="domain" description="Fibronectin type-III" evidence="19">
    <location>
        <begin position="1208"/>
        <end position="1306"/>
    </location>
</feature>
<dbReference type="SMART" id="SM00060">
    <property type="entry name" value="FN3"/>
    <property type="match status" value="4"/>
</dbReference>
<dbReference type="CDD" id="cd00063">
    <property type="entry name" value="FN3"/>
    <property type="match status" value="4"/>
</dbReference>
<dbReference type="GO" id="GO:0005886">
    <property type="term" value="C:plasma membrane"/>
    <property type="evidence" value="ECO:0007669"/>
    <property type="project" value="UniProtKB-SubCell"/>
</dbReference>
<dbReference type="Proteomes" id="UP000827092">
    <property type="component" value="Unassembled WGS sequence"/>
</dbReference>
<gene>
    <name evidence="20" type="ORF">JTE90_006241</name>
</gene>
<dbReference type="EMBL" id="JAFNEN010000022">
    <property type="protein sequence ID" value="KAG8200004.1"/>
    <property type="molecule type" value="Genomic_DNA"/>
</dbReference>
<dbReference type="SMART" id="SM00408">
    <property type="entry name" value="IGc2"/>
    <property type="match status" value="9"/>
</dbReference>